<feature type="region of interest" description="Disordered" evidence="1">
    <location>
        <begin position="113"/>
        <end position="135"/>
    </location>
</feature>
<keyword evidence="3" id="KW-1185">Reference proteome</keyword>
<comment type="caution">
    <text evidence="2">The sequence shown here is derived from an EMBL/GenBank/DDBJ whole genome shotgun (WGS) entry which is preliminary data.</text>
</comment>
<organism evidence="2 3">
    <name type="scientific">Ramazzottius varieornatus</name>
    <name type="common">Water bear</name>
    <name type="synonym">Tardigrade</name>
    <dbReference type="NCBI Taxonomy" id="947166"/>
    <lineage>
        <taxon>Eukaryota</taxon>
        <taxon>Metazoa</taxon>
        <taxon>Ecdysozoa</taxon>
        <taxon>Tardigrada</taxon>
        <taxon>Eutardigrada</taxon>
        <taxon>Parachela</taxon>
        <taxon>Hypsibioidea</taxon>
        <taxon>Ramazzottiidae</taxon>
        <taxon>Ramazzottius</taxon>
    </lineage>
</organism>
<feature type="region of interest" description="Disordered" evidence="1">
    <location>
        <begin position="34"/>
        <end position="61"/>
    </location>
</feature>
<dbReference type="Proteomes" id="UP000186922">
    <property type="component" value="Unassembled WGS sequence"/>
</dbReference>
<sequence length="135" mass="15155">MKMKDEDEEKGRTTMHSGMYKTRCETLSNEKHDLLHTGISLDPGEETASGLEERSPRPPSVFSRSLNGLWSLKWRVQGCVEVGVEGRLPRKLITDLTDSVRRPMDQSEMDKSLISGNLRNDENAQLNSAGVKEPV</sequence>
<accession>A0A1D1W735</accession>
<dbReference type="EMBL" id="BDGG01000014">
    <property type="protein sequence ID" value="GAV07254.1"/>
    <property type="molecule type" value="Genomic_DNA"/>
</dbReference>
<dbReference type="AlphaFoldDB" id="A0A1D1W735"/>
<protein>
    <submittedName>
        <fullName evidence="2">Uncharacterized protein</fullName>
    </submittedName>
</protein>
<evidence type="ECO:0000313" key="3">
    <source>
        <dbReference type="Proteomes" id="UP000186922"/>
    </source>
</evidence>
<evidence type="ECO:0000313" key="2">
    <source>
        <dbReference type="EMBL" id="GAV07254.1"/>
    </source>
</evidence>
<reference evidence="2 3" key="1">
    <citation type="journal article" date="2016" name="Nat. Commun.">
        <title>Extremotolerant tardigrade genome and improved radiotolerance of human cultured cells by tardigrade-unique protein.</title>
        <authorList>
            <person name="Hashimoto T."/>
            <person name="Horikawa D.D."/>
            <person name="Saito Y."/>
            <person name="Kuwahara H."/>
            <person name="Kozuka-Hata H."/>
            <person name="Shin-I T."/>
            <person name="Minakuchi Y."/>
            <person name="Ohishi K."/>
            <person name="Motoyama A."/>
            <person name="Aizu T."/>
            <person name="Enomoto A."/>
            <person name="Kondo K."/>
            <person name="Tanaka S."/>
            <person name="Hara Y."/>
            <person name="Koshikawa S."/>
            <person name="Sagara H."/>
            <person name="Miura T."/>
            <person name="Yokobori S."/>
            <person name="Miyagawa K."/>
            <person name="Suzuki Y."/>
            <person name="Kubo T."/>
            <person name="Oyama M."/>
            <person name="Kohara Y."/>
            <person name="Fujiyama A."/>
            <person name="Arakawa K."/>
            <person name="Katayama T."/>
            <person name="Toyoda A."/>
            <person name="Kunieda T."/>
        </authorList>
    </citation>
    <scope>NUCLEOTIDE SEQUENCE [LARGE SCALE GENOMIC DNA]</scope>
    <source>
        <strain evidence="2 3">YOKOZUNA-1</strain>
    </source>
</reference>
<gene>
    <name evidence="2" type="primary">RvY_17115-1</name>
    <name evidence="2" type="synonym">RvY_17115.1</name>
    <name evidence="2" type="ORF">RvY_17115</name>
</gene>
<evidence type="ECO:0000256" key="1">
    <source>
        <dbReference type="SAM" id="MobiDB-lite"/>
    </source>
</evidence>
<feature type="region of interest" description="Disordered" evidence="1">
    <location>
        <begin position="1"/>
        <end position="22"/>
    </location>
</feature>
<name>A0A1D1W735_RAMVA</name>
<feature type="compositionally biased region" description="Polar residues" evidence="1">
    <location>
        <begin position="114"/>
        <end position="128"/>
    </location>
</feature>
<proteinExistence type="predicted"/>